<keyword evidence="6" id="KW-1185">Reference proteome</keyword>
<protein>
    <submittedName>
        <fullName evidence="5">RibD family protein</fullName>
    </submittedName>
</protein>
<feature type="domain" description="Bacterial bifunctional deaminase-reductase C-terminal" evidence="4">
    <location>
        <begin position="4"/>
        <end position="212"/>
    </location>
</feature>
<gene>
    <name evidence="5" type="ORF">ACFPET_16595</name>
</gene>
<comment type="pathway">
    <text evidence="1">Cofactor biosynthesis; riboflavin biosynthesis.</text>
</comment>
<dbReference type="RefSeq" id="WP_380623150.1">
    <property type="nucleotide sequence ID" value="NZ_JBHSDK010000022.1"/>
</dbReference>
<dbReference type="InterPro" id="IPR002734">
    <property type="entry name" value="RibDG_C"/>
</dbReference>
<evidence type="ECO:0000313" key="6">
    <source>
        <dbReference type="Proteomes" id="UP001595823"/>
    </source>
</evidence>
<comment type="caution">
    <text evidence="5">The sequence shown here is derived from an EMBL/GenBank/DDBJ whole genome shotgun (WGS) entry which is preliminary data.</text>
</comment>
<evidence type="ECO:0000256" key="1">
    <source>
        <dbReference type="ARBA" id="ARBA00005104"/>
    </source>
</evidence>
<dbReference type="EMBL" id="JBHSDK010000022">
    <property type="protein sequence ID" value="MFC4336821.1"/>
    <property type="molecule type" value="Genomic_DNA"/>
</dbReference>
<reference evidence="6" key="1">
    <citation type="journal article" date="2019" name="Int. J. Syst. Evol. Microbiol.">
        <title>The Global Catalogue of Microorganisms (GCM) 10K type strain sequencing project: providing services to taxonomists for standard genome sequencing and annotation.</title>
        <authorList>
            <consortium name="The Broad Institute Genomics Platform"/>
            <consortium name="The Broad Institute Genome Sequencing Center for Infectious Disease"/>
            <person name="Wu L."/>
            <person name="Ma J."/>
        </authorList>
    </citation>
    <scope>NUCLEOTIDE SEQUENCE [LARGE SCALE GENOMIC DNA]</scope>
    <source>
        <strain evidence="6">IBRC-M 10908</strain>
    </source>
</reference>
<sequence>MKKPHVILSAAMSLDGYLDDTTPNRLMLSDAADFDRVDRLRATADAILVGAGTVRADNPRLLVRSPERVQMRQASGKSAQPAKVVLTHGDLDPDAAFFTEGDSEKIVYTDAESAEGVREMLGEVSEVREAEDLATLLNDLEETGVARLLVEGGSGVHTSFLTSGFVDELHLAVAPFFVGDSLAPRFVGDGRFAFDKDNRLELIETRQVGTVALLKLQAPGDDGA</sequence>
<dbReference type="InterPro" id="IPR024072">
    <property type="entry name" value="DHFR-like_dom_sf"/>
</dbReference>
<dbReference type="PANTHER" id="PTHR38011:SF7">
    <property type="entry name" value="2,5-DIAMINO-6-RIBOSYLAMINO-4(3H)-PYRIMIDINONE 5'-PHOSPHATE REDUCTASE"/>
    <property type="match status" value="1"/>
</dbReference>
<organism evidence="5 6">
    <name type="scientific">Salininema proteolyticum</name>
    <dbReference type="NCBI Taxonomy" id="1607685"/>
    <lineage>
        <taxon>Bacteria</taxon>
        <taxon>Bacillati</taxon>
        <taxon>Actinomycetota</taxon>
        <taxon>Actinomycetes</taxon>
        <taxon>Glycomycetales</taxon>
        <taxon>Glycomycetaceae</taxon>
        <taxon>Salininema</taxon>
    </lineage>
</organism>
<name>A0ABV8U2L8_9ACTN</name>
<dbReference type="PANTHER" id="PTHR38011">
    <property type="entry name" value="DIHYDROFOLATE REDUCTASE FAMILY PROTEIN (AFU_ORTHOLOGUE AFUA_8G06820)"/>
    <property type="match status" value="1"/>
</dbReference>
<keyword evidence="2" id="KW-0521">NADP</keyword>
<evidence type="ECO:0000313" key="5">
    <source>
        <dbReference type="EMBL" id="MFC4336821.1"/>
    </source>
</evidence>
<dbReference type="Proteomes" id="UP001595823">
    <property type="component" value="Unassembled WGS sequence"/>
</dbReference>
<dbReference type="InterPro" id="IPR050765">
    <property type="entry name" value="Riboflavin_Biosynth_HTPR"/>
</dbReference>
<proteinExistence type="predicted"/>
<keyword evidence="3" id="KW-0560">Oxidoreductase</keyword>
<dbReference type="Pfam" id="PF01872">
    <property type="entry name" value="RibD_C"/>
    <property type="match status" value="1"/>
</dbReference>
<accession>A0ABV8U2L8</accession>
<evidence type="ECO:0000259" key="4">
    <source>
        <dbReference type="Pfam" id="PF01872"/>
    </source>
</evidence>
<evidence type="ECO:0000256" key="3">
    <source>
        <dbReference type="ARBA" id="ARBA00023002"/>
    </source>
</evidence>
<dbReference type="SUPFAM" id="SSF53597">
    <property type="entry name" value="Dihydrofolate reductase-like"/>
    <property type="match status" value="1"/>
</dbReference>
<evidence type="ECO:0000256" key="2">
    <source>
        <dbReference type="ARBA" id="ARBA00022857"/>
    </source>
</evidence>
<dbReference type="Gene3D" id="3.40.430.10">
    <property type="entry name" value="Dihydrofolate Reductase, subunit A"/>
    <property type="match status" value="1"/>
</dbReference>